<dbReference type="EMBL" id="VGLS01000112">
    <property type="protein sequence ID" value="MBM3223224.1"/>
    <property type="molecule type" value="Genomic_DNA"/>
</dbReference>
<dbReference type="AlphaFoldDB" id="A0A937W0H8"/>
<gene>
    <name evidence="9" type="ORF">FJZ47_05385</name>
</gene>
<evidence type="ECO:0000313" key="10">
    <source>
        <dbReference type="Proteomes" id="UP000712673"/>
    </source>
</evidence>
<proteinExistence type="predicted"/>
<dbReference type="PANTHER" id="PTHR33362">
    <property type="entry name" value="SIALIC ACID TRAP TRANSPORTER PERMEASE PROTEIN SIAT-RELATED"/>
    <property type="match status" value="1"/>
</dbReference>
<organism evidence="9 10">
    <name type="scientific">Tectimicrobiota bacterium</name>
    <dbReference type="NCBI Taxonomy" id="2528274"/>
    <lineage>
        <taxon>Bacteria</taxon>
        <taxon>Pseudomonadati</taxon>
        <taxon>Nitrospinota/Tectimicrobiota group</taxon>
        <taxon>Candidatus Tectimicrobiota</taxon>
    </lineage>
</organism>
<evidence type="ECO:0000256" key="3">
    <source>
        <dbReference type="ARBA" id="ARBA00022519"/>
    </source>
</evidence>
<reference evidence="9" key="1">
    <citation type="submission" date="2019-03" db="EMBL/GenBank/DDBJ databases">
        <title>Lake Tanganyika Metagenome-Assembled Genomes (MAGs).</title>
        <authorList>
            <person name="Tran P."/>
        </authorList>
    </citation>
    <scope>NUCLEOTIDE SEQUENCE</scope>
    <source>
        <strain evidence="9">K_DeepCast_65m_m2_066</strain>
    </source>
</reference>
<feature type="transmembrane region" description="Helical" evidence="7">
    <location>
        <begin position="181"/>
        <end position="202"/>
    </location>
</feature>
<comment type="subcellular location">
    <subcellularLocation>
        <location evidence="1">Cell inner membrane</location>
        <topology evidence="1">Multi-pass membrane protein</topology>
    </subcellularLocation>
</comment>
<dbReference type="PANTHER" id="PTHR33362:SF7">
    <property type="entry name" value="SLL1103 PROTEIN"/>
    <property type="match status" value="1"/>
</dbReference>
<feature type="transmembrane region" description="Helical" evidence="7">
    <location>
        <begin position="368"/>
        <end position="394"/>
    </location>
</feature>
<feature type="transmembrane region" description="Helical" evidence="7">
    <location>
        <begin position="251"/>
        <end position="269"/>
    </location>
</feature>
<feature type="domain" description="TRAP C4-dicarboxylate transport system permease DctM subunit" evidence="8">
    <location>
        <begin position="14"/>
        <end position="431"/>
    </location>
</feature>
<keyword evidence="5 7" id="KW-1133">Transmembrane helix</keyword>
<dbReference type="PIRSF" id="PIRSF006066">
    <property type="entry name" value="HI0050"/>
    <property type="match status" value="1"/>
</dbReference>
<dbReference type="InterPro" id="IPR010656">
    <property type="entry name" value="DctM"/>
</dbReference>
<evidence type="ECO:0000256" key="5">
    <source>
        <dbReference type="ARBA" id="ARBA00022989"/>
    </source>
</evidence>
<dbReference type="GO" id="GO:0005886">
    <property type="term" value="C:plasma membrane"/>
    <property type="evidence" value="ECO:0007669"/>
    <property type="project" value="UniProtKB-SubCell"/>
</dbReference>
<evidence type="ECO:0000256" key="4">
    <source>
        <dbReference type="ARBA" id="ARBA00022692"/>
    </source>
</evidence>
<evidence type="ECO:0000259" key="8">
    <source>
        <dbReference type="Pfam" id="PF06808"/>
    </source>
</evidence>
<keyword evidence="4 7" id="KW-0812">Transmembrane</keyword>
<dbReference type="InterPro" id="IPR004681">
    <property type="entry name" value="TRAP_DctM"/>
</dbReference>
<feature type="transmembrane region" description="Helical" evidence="7">
    <location>
        <begin position="414"/>
        <end position="435"/>
    </location>
</feature>
<accession>A0A937W0H8</accession>
<keyword evidence="6 7" id="KW-0472">Membrane</keyword>
<feature type="transmembrane region" description="Helical" evidence="7">
    <location>
        <begin position="142"/>
        <end position="169"/>
    </location>
</feature>
<dbReference type="Pfam" id="PF06808">
    <property type="entry name" value="DctM"/>
    <property type="match status" value="1"/>
</dbReference>
<keyword evidence="2" id="KW-1003">Cell membrane</keyword>
<feature type="transmembrane region" description="Helical" evidence="7">
    <location>
        <begin position="328"/>
        <end position="356"/>
    </location>
</feature>
<comment type="caution">
    <text evidence="9">The sequence shown here is derived from an EMBL/GenBank/DDBJ whole genome shotgun (WGS) entry which is preliminary data.</text>
</comment>
<name>A0A937W0H8_UNCTE</name>
<dbReference type="NCBIfam" id="TIGR00786">
    <property type="entry name" value="dctM"/>
    <property type="match status" value="1"/>
</dbReference>
<keyword evidence="3" id="KW-0997">Cell inner membrane</keyword>
<protein>
    <submittedName>
        <fullName evidence="9">TRAP transporter large permease subunit</fullName>
    </submittedName>
</protein>
<feature type="transmembrane region" description="Helical" evidence="7">
    <location>
        <begin position="222"/>
        <end position="245"/>
    </location>
</feature>
<feature type="transmembrane region" description="Helical" evidence="7">
    <location>
        <begin position="7"/>
        <end position="37"/>
    </location>
</feature>
<evidence type="ECO:0000256" key="7">
    <source>
        <dbReference type="SAM" id="Phobius"/>
    </source>
</evidence>
<feature type="transmembrane region" description="Helical" evidence="7">
    <location>
        <begin position="113"/>
        <end position="130"/>
    </location>
</feature>
<dbReference type="Proteomes" id="UP000712673">
    <property type="component" value="Unassembled WGS sequence"/>
</dbReference>
<feature type="transmembrane region" description="Helical" evidence="7">
    <location>
        <begin position="290"/>
        <end position="308"/>
    </location>
</feature>
<evidence type="ECO:0000256" key="6">
    <source>
        <dbReference type="ARBA" id="ARBA00023136"/>
    </source>
</evidence>
<dbReference type="GO" id="GO:0022857">
    <property type="term" value="F:transmembrane transporter activity"/>
    <property type="evidence" value="ECO:0007669"/>
    <property type="project" value="TreeGrafter"/>
</dbReference>
<evidence type="ECO:0000256" key="1">
    <source>
        <dbReference type="ARBA" id="ARBA00004429"/>
    </source>
</evidence>
<sequence>MMISEPVVGIIMLFVMILSIFIGFPIAFTLMALGVLFGLPYMGWTVFDLLVQRAYATMSNDVLQAVPLFMLMGYVMERAGIMDRMFHSYRLLFGPLPGAIALTTMIVGTVFGIASGIVGAGVTMMGVLALPPMLRAKYSVELAAGTITSTGTLGILIPPSVMLIVYAATAGVSIVKVYAGAFGPGFLMSGLFLLYIFIVCLFKPELGPPLPKEERTAPWSTILWEVAVSSVPIGILTVVVLWVIIVGWTTATEAAAIGALLSFLIAAGYGKLNWQMASESVRLTGRTTAMVCWLFVGASLFAAVFARLGAQAQLEQWVLNLGLGSNGFLWLAMLIIFLLGWPLEWTEIIVIFIPIFLPLLKTFQIDPLIFGVMVAVNLQTSFLSPPVAMAAFYLKGIAPPHVTLNQIYRGMYPFLAIQMLTLLLTWLWPELTLWLPRYLYGE</sequence>
<evidence type="ECO:0000256" key="2">
    <source>
        <dbReference type="ARBA" id="ARBA00022475"/>
    </source>
</evidence>
<evidence type="ECO:0000313" key="9">
    <source>
        <dbReference type="EMBL" id="MBM3223224.1"/>
    </source>
</evidence>
<feature type="transmembrane region" description="Helical" evidence="7">
    <location>
        <begin position="57"/>
        <end position="76"/>
    </location>
</feature>